<evidence type="ECO:0000256" key="1">
    <source>
        <dbReference type="SAM" id="SignalP"/>
    </source>
</evidence>
<sequence length="116" mass="12398">MKDTVKLTSLTIAIFIGSCLAATAETMGPDRIRAELVGQDLQGRMGILRASLRYKTDGTIEMRAPVGTGAGTWEMTDTGMCVDITSGPRQGEECLTFTDNGDGSYSVSNGMTLVRR</sequence>
<dbReference type="EMBL" id="PGTY01000002">
    <property type="protein sequence ID" value="PJI85984.1"/>
    <property type="molecule type" value="Genomic_DNA"/>
</dbReference>
<keyword evidence="3" id="KW-1185">Reference proteome</keyword>
<accession>A0A2M8W4Y4</accession>
<reference evidence="2 3" key="1">
    <citation type="submission" date="2017-11" db="EMBL/GenBank/DDBJ databases">
        <title>Genomic Encyclopedia of Archaeal and Bacterial Type Strains, Phase II (KMG-II): From Individual Species to Whole Genera.</title>
        <authorList>
            <person name="Goeker M."/>
        </authorList>
    </citation>
    <scope>NUCLEOTIDE SEQUENCE [LARGE SCALE GENOMIC DNA]</scope>
    <source>
        <strain evidence="2 3">DSM 29128</strain>
    </source>
</reference>
<evidence type="ECO:0000313" key="2">
    <source>
        <dbReference type="EMBL" id="PJI85984.1"/>
    </source>
</evidence>
<dbReference type="Proteomes" id="UP000228531">
    <property type="component" value="Unassembled WGS sequence"/>
</dbReference>
<dbReference type="RefSeq" id="WP_100368320.1">
    <property type="nucleotide sequence ID" value="NZ_PGTY01000002.1"/>
</dbReference>
<keyword evidence="1" id="KW-0732">Signal</keyword>
<comment type="caution">
    <text evidence="2">The sequence shown here is derived from an EMBL/GenBank/DDBJ whole genome shotgun (WGS) entry which is preliminary data.</text>
</comment>
<feature type="signal peptide" evidence="1">
    <location>
        <begin position="1"/>
        <end position="21"/>
    </location>
</feature>
<proteinExistence type="predicted"/>
<dbReference type="PROSITE" id="PS51257">
    <property type="entry name" value="PROKAR_LIPOPROTEIN"/>
    <property type="match status" value="1"/>
</dbReference>
<evidence type="ECO:0000313" key="3">
    <source>
        <dbReference type="Proteomes" id="UP000228531"/>
    </source>
</evidence>
<gene>
    <name evidence="2" type="ORF">BC777_2338</name>
</gene>
<evidence type="ECO:0008006" key="4">
    <source>
        <dbReference type="Google" id="ProtNLM"/>
    </source>
</evidence>
<dbReference type="OrthoDB" id="7857461at2"/>
<protein>
    <recommendedName>
        <fullName evidence="4">Dihydrodipicolinate reductase</fullName>
    </recommendedName>
</protein>
<organism evidence="2 3">
    <name type="scientific">Yoonia maricola</name>
    <dbReference type="NCBI Taxonomy" id="420999"/>
    <lineage>
        <taxon>Bacteria</taxon>
        <taxon>Pseudomonadati</taxon>
        <taxon>Pseudomonadota</taxon>
        <taxon>Alphaproteobacteria</taxon>
        <taxon>Rhodobacterales</taxon>
        <taxon>Paracoccaceae</taxon>
        <taxon>Yoonia</taxon>
    </lineage>
</organism>
<name>A0A2M8W4Y4_9RHOB</name>
<dbReference type="AlphaFoldDB" id="A0A2M8W4Y4"/>
<feature type="chain" id="PRO_5014657084" description="Dihydrodipicolinate reductase" evidence="1">
    <location>
        <begin position="22"/>
        <end position="116"/>
    </location>
</feature>